<dbReference type="InterPro" id="IPR006966">
    <property type="entry name" value="Peroxin-3"/>
</dbReference>
<sequence>MGECYEYRLLPHGSFGFLKDFWRRHKRKILVSAGVVGTGYCLYKVYNTYKKQLADLERHLAAELEKDELVKAQMQAHFENIQRIADTATLPHSISYLNSRIAEELDHSFITEALQKGKGQTTALTTAEKLELWDKLKIISFTRMVTSLWAVTLLCLYIRVQVNILGRHLYIDIARGLENSFMSEDSDLIDRDDQQNFLAASDYLPHSGLLVLANDIQTAVTEVLKGKQLKDSFDTTALRETVMQITDKFISTGSPCRWVDYLMPEDSRLHKQAMMVSSGGDMFPTDLTKFDHLMMETREVILSPEFGKVVEVSLKELIDALVEDLETQTTEGTLTSGLPLVKLLPRVAQVGSSLLKEPSENRYIQIIQKSPEVELFFTLLYANTPPQP</sequence>
<evidence type="ECO:0008006" key="3">
    <source>
        <dbReference type="Google" id="ProtNLM"/>
    </source>
</evidence>
<keyword evidence="2" id="KW-1185">Reference proteome</keyword>
<dbReference type="PANTHER" id="PTHR28080">
    <property type="entry name" value="PEROXISOMAL BIOGENESIS FACTOR 3"/>
    <property type="match status" value="1"/>
</dbReference>
<name>A0AAV2D5L7_9ROSI</name>
<evidence type="ECO:0000313" key="2">
    <source>
        <dbReference type="Proteomes" id="UP001497516"/>
    </source>
</evidence>
<organism evidence="1 2">
    <name type="scientific">Linum trigynum</name>
    <dbReference type="NCBI Taxonomy" id="586398"/>
    <lineage>
        <taxon>Eukaryota</taxon>
        <taxon>Viridiplantae</taxon>
        <taxon>Streptophyta</taxon>
        <taxon>Embryophyta</taxon>
        <taxon>Tracheophyta</taxon>
        <taxon>Spermatophyta</taxon>
        <taxon>Magnoliopsida</taxon>
        <taxon>eudicotyledons</taxon>
        <taxon>Gunneridae</taxon>
        <taxon>Pentapetalae</taxon>
        <taxon>rosids</taxon>
        <taxon>fabids</taxon>
        <taxon>Malpighiales</taxon>
        <taxon>Linaceae</taxon>
        <taxon>Linum</taxon>
    </lineage>
</organism>
<dbReference type="AlphaFoldDB" id="A0AAV2D5L7"/>
<dbReference type="Pfam" id="PF04882">
    <property type="entry name" value="Peroxin-3"/>
    <property type="match status" value="1"/>
</dbReference>
<gene>
    <name evidence="1" type="ORF">LTRI10_LOCUS11082</name>
</gene>
<dbReference type="Proteomes" id="UP001497516">
    <property type="component" value="Chromosome 2"/>
</dbReference>
<dbReference type="GO" id="GO:0030674">
    <property type="term" value="F:protein-macromolecule adaptor activity"/>
    <property type="evidence" value="ECO:0007669"/>
    <property type="project" value="TreeGrafter"/>
</dbReference>
<dbReference type="GO" id="GO:0005778">
    <property type="term" value="C:peroxisomal membrane"/>
    <property type="evidence" value="ECO:0007669"/>
    <property type="project" value="InterPro"/>
</dbReference>
<dbReference type="PANTHER" id="PTHR28080:SF1">
    <property type="entry name" value="PEROXISOMAL BIOGENESIS FACTOR 3"/>
    <property type="match status" value="1"/>
</dbReference>
<protein>
    <recommendedName>
        <fullName evidence="3">Peroxin-3</fullName>
    </recommendedName>
</protein>
<reference evidence="1 2" key="1">
    <citation type="submission" date="2024-04" db="EMBL/GenBank/DDBJ databases">
        <authorList>
            <person name="Fracassetti M."/>
        </authorList>
    </citation>
    <scope>NUCLEOTIDE SEQUENCE [LARGE SCALE GENOMIC DNA]</scope>
</reference>
<evidence type="ECO:0000313" key="1">
    <source>
        <dbReference type="EMBL" id="CAL1367383.1"/>
    </source>
</evidence>
<dbReference type="GO" id="GO:0045046">
    <property type="term" value="P:protein import into peroxisome membrane"/>
    <property type="evidence" value="ECO:0007669"/>
    <property type="project" value="TreeGrafter"/>
</dbReference>
<dbReference type="EMBL" id="OZ034815">
    <property type="protein sequence ID" value="CAL1367383.1"/>
    <property type="molecule type" value="Genomic_DNA"/>
</dbReference>
<accession>A0AAV2D5L7</accession>
<proteinExistence type="predicted"/>